<dbReference type="PATRIC" id="fig|1218565.3.peg.2671"/>
<comment type="caution">
    <text evidence="1">The sequence shown here is derived from an EMBL/GenBank/DDBJ whole genome shotgun (WGS) entry which is preliminary data.</text>
</comment>
<protein>
    <submittedName>
        <fullName evidence="1">Uncharacterized protein</fullName>
    </submittedName>
</protein>
<name>M6CQE9_9LEPT</name>
<sequence length="296" mass="34707">MNNRIKKLLEEGSFYHTIELGEKILPSLSEHEKIQTFGIMLDSCNNLLKYLDDPEHVEGLLAELDMSFDEAHSFYSRKKQWIQERIDSSSFGNQMKIAVEISGELYRYIYDSDSSYLRQNLEGYLKILDRIIEIRDCEIEIGKILNEYVADILRIRFLWEKQRQEDLTAAKTILEFYWKRLAPSIGYGDNITVSNSISLREKMASTALEFAIRSQDETFFEVASALMPEKITYNLAIQLARYHAITQNESRMLHFVTECFSFDRTFPFLSEPCFAPFVKTIKLHIMRLRKKDGNKE</sequence>
<dbReference type="Proteomes" id="UP000011988">
    <property type="component" value="Unassembled WGS sequence"/>
</dbReference>
<gene>
    <name evidence="1" type="ORF">LEP1GSC194_0155</name>
</gene>
<dbReference type="AlphaFoldDB" id="M6CQE9"/>
<evidence type="ECO:0000313" key="2">
    <source>
        <dbReference type="Proteomes" id="UP000011988"/>
    </source>
</evidence>
<dbReference type="RefSeq" id="WP_020773856.1">
    <property type="nucleotide sequence ID" value="NZ_ANIK01000056.1"/>
</dbReference>
<proteinExistence type="predicted"/>
<evidence type="ECO:0000313" key="1">
    <source>
        <dbReference type="EMBL" id="EMJ94172.1"/>
    </source>
</evidence>
<dbReference type="EMBL" id="ANIK01000056">
    <property type="protein sequence ID" value="EMJ94172.1"/>
    <property type="molecule type" value="Genomic_DNA"/>
</dbReference>
<accession>M6CQE9</accession>
<organism evidence="1 2">
    <name type="scientific">Leptospira alstonii serovar Sichuan str. 79601</name>
    <dbReference type="NCBI Taxonomy" id="1218565"/>
    <lineage>
        <taxon>Bacteria</taxon>
        <taxon>Pseudomonadati</taxon>
        <taxon>Spirochaetota</taxon>
        <taxon>Spirochaetia</taxon>
        <taxon>Leptospirales</taxon>
        <taxon>Leptospiraceae</taxon>
        <taxon>Leptospira</taxon>
    </lineage>
</organism>
<reference evidence="1 2" key="1">
    <citation type="submission" date="2013-01" db="EMBL/GenBank/DDBJ databases">
        <authorList>
            <person name="Harkins D.M."/>
            <person name="Durkin A.S."/>
            <person name="Brinkac L.M."/>
            <person name="Haft D.H."/>
            <person name="Selengut J.D."/>
            <person name="Sanka R."/>
            <person name="DePew J."/>
            <person name="Purushe J."/>
            <person name="Galloway R.L."/>
            <person name="Vinetz J.M."/>
            <person name="Sutton G.G."/>
            <person name="Nierman W.C."/>
            <person name="Fouts D.E."/>
        </authorList>
    </citation>
    <scope>NUCLEOTIDE SEQUENCE [LARGE SCALE GENOMIC DNA]</scope>
    <source>
        <strain evidence="1 2">79601</strain>
    </source>
</reference>